<dbReference type="InterPro" id="IPR002110">
    <property type="entry name" value="Ankyrin_rpt"/>
</dbReference>
<feature type="repeat" description="ANK" evidence="11">
    <location>
        <begin position="79"/>
        <end position="111"/>
    </location>
</feature>
<evidence type="ECO:0000256" key="11">
    <source>
        <dbReference type="PROSITE-ProRule" id="PRU00023"/>
    </source>
</evidence>
<dbReference type="GO" id="GO:0061630">
    <property type="term" value="F:ubiquitin protein ligase activity"/>
    <property type="evidence" value="ECO:0007669"/>
    <property type="project" value="UniProtKB-EC"/>
</dbReference>
<keyword evidence="9" id="KW-0862">Zinc</keyword>
<evidence type="ECO:0000256" key="12">
    <source>
        <dbReference type="PROSITE-ProRule" id="PRU00175"/>
    </source>
</evidence>
<dbReference type="Proteomes" id="UP000734854">
    <property type="component" value="Unassembled WGS sequence"/>
</dbReference>
<dbReference type="InterPro" id="IPR056760">
    <property type="entry name" value="RING_XB3-like"/>
</dbReference>
<evidence type="ECO:0000313" key="16">
    <source>
        <dbReference type="Proteomes" id="UP000734854"/>
    </source>
</evidence>
<dbReference type="Pfam" id="PF00023">
    <property type="entry name" value="Ank"/>
    <property type="match status" value="1"/>
</dbReference>
<evidence type="ECO:0000256" key="5">
    <source>
        <dbReference type="ARBA" id="ARBA00022723"/>
    </source>
</evidence>
<comment type="caution">
    <text evidence="15">The sequence shown here is derived from an EMBL/GenBank/DDBJ whole genome shotgun (WGS) entry which is preliminary data.</text>
</comment>
<protein>
    <recommendedName>
        <fullName evidence="3">RING-type E3 ubiquitin transferase</fullName>
        <ecNumber evidence="3">2.3.2.27</ecNumber>
    </recommendedName>
</protein>
<evidence type="ECO:0000256" key="9">
    <source>
        <dbReference type="ARBA" id="ARBA00022833"/>
    </source>
</evidence>
<dbReference type="EC" id="2.3.2.27" evidence="3"/>
<dbReference type="PROSITE" id="PS00518">
    <property type="entry name" value="ZF_RING_1"/>
    <property type="match status" value="1"/>
</dbReference>
<proteinExistence type="predicted"/>
<feature type="repeat" description="ANK" evidence="11">
    <location>
        <begin position="46"/>
        <end position="78"/>
    </location>
</feature>
<keyword evidence="5" id="KW-0479">Metal-binding</keyword>
<feature type="repeat" description="ANK" evidence="11">
    <location>
        <begin position="195"/>
        <end position="227"/>
    </location>
</feature>
<evidence type="ECO:0000256" key="2">
    <source>
        <dbReference type="ARBA" id="ARBA00004906"/>
    </source>
</evidence>
<dbReference type="EMBL" id="JACMSC010000014">
    <property type="protein sequence ID" value="KAG6490823.1"/>
    <property type="molecule type" value="Genomic_DNA"/>
</dbReference>
<dbReference type="PANTHER" id="PTHR24201">
    <property type="entry name" value="ANK_REP_REGION DOMAIN-CONTAINING PROTEIN"/>
    <property type="match status" value="1"/>
</dbReference>
<keyword evidence="16" id="KW-1185">Reference proteome</keyword>
<evidence type="ECO:0000256" key="4">
    <source>
        <dbReference type="ARBA" id="ARBA00022679"/>
    </source>
</evidence>
<evidence type="ECO:0000256" key="7">
    <source>
        <dbReference type="ARBA" id="ARBA00022771"/>
    </source>
</evidence>
<keyword evidence="10 11" id="KW-0040">ANK repeat</keyword>
<evidence type="ECO:0000256" key="3">
    <source>
        <dbReference type="ARBA" id="ARBA00012483"/>
    </source>
</evidence>
<evidence type="ECO:0000256" key="6">
    <source>
        <dbReference type="ARBA" id="ARBA00022737"/>
    </source>
</evidence>
<keyword evidence="6" id="KW-0677">Repeat</keyword>
<evidence type="ECO:0000259" key="14">
    <source>
        <dbReference type="PROSITE" id="PS50089"/>
    </source>
</evidence>
<dbReference type="Pfam" id="PF12796">
    <property type="entry name" value="Ank_2"/>
    <property type="match status" value="2"/>
</dbReference>
<feature type="domain" description="RING-type" evidence="14">
    <location>
        <begin position="322"/>
        <end position="372"/>
    </location>
</feature>
<sequence length="446" mass="48049">MGQGLSCAGASHDHDFFAAVQGGDLGAVESSLTANPYILSRTTIYDRLSALHIAAANGRVEVLSAILDRSVDPDVVNRSKQTPLMLAAMHGKLACVQKLLEAEANILMFDSLNRRTCLHHAAYFGRSDCLRVILSAAQTAPISDSWGFSRFVNVRDGNGATPLHLAARQRQPDCVHILLDNGALVSSIAGGYGYLGSTPLHLAARNGSLDCIRELLAWGADRLQRDSSGRIPYLVALKRGHQACAALLNPSAAEPLVWPAPLKFISELDPDAKALLEAALMEANREREKKLLKATSCSLPSPTHSDTDADENTIEESDIKLCDICFDQVCTIEVQECGHQMCAHCMLALCCHNNKQNPMNLCISSPTCPFCRSSIIRLVVAKTKAKDKEDKDAISKLSRSKRHRNLSEGSSSYKGLSSAIESSAKTSCAAGCLPDSNVNVDKPLDI</sequence>
<evidence type="ECO:0000256" key="13">
    <source>
        <dbReference type="SAM" id="MobiDB-lite"/>
    </source>
</evidence>
<evidence type="ECO:0000256" key="10">
    <source>
        <dbReference type="ARBA" id="ARBA00023043"/>
    </source>
</evidence>
<dbReference type="PANTHER" id="PTHR24201:SF17">
    <property type="entry name" value="ANKYRIN REPEAT DOMAIN-CONTAINING PROTEIN 10-LIKE ISOFORM X1"/>
    <property type="match status" value="1"/>
</dbReference>
<dbReference type="Pfam" id="PF24921">
    <property type="entry name" value="RING_XB3-XBAT31"/>
    <property type="match status" value="1"/>
</dbReference>
<comment type="pathway">
    <text evidence="2">Protein modification; protein ubiquitination.</text>
</comment>
<evidence type="ECO:0000256" key="8">
    <source>
        <dbReference type="ARBA" id="ARBA00022786"/>
    </source>
</evidence>
<keyword evidence="8" id="KW-0833">Ubl conjugation pathway</keyword>
<dbReference type="PROSITE" id="PS50088">
    <property type="entry name" value="ANK_REPEAT"/>
    <property type="match status" value="4"/>
</dbReference>
<feature type="region of interest" description="Disordered" evidence="13">
    <location>
        <begin position="390"/>
        <end position="415"/>
    </location>
</feature>
<organism evidence="15 16">
    <name type="scientific">Zingiber officinale</name>
    <name type="common">Ginger</name>
    <name type="synonym">Amomum zingiber</name>
    <dbReference type="NCBI Taxonomy" id="94328"/>
    <lineage>
        <taxon>Eukaryota</taxon>
        <taxon>Viridiplantae</taxon>
        <taxon>Streptophyta</taxon>
        <taxon>Embryophyta</taxon>
        <taxon>Tracheophyta</taxon>
        <taxon>Spermatophyta</taxon>
        <taxon>Magnoliopsida</taxon>
        <taxon>Liliopsida</taxon>
        <taxon>Zingiberales</taxon>
        <taxon>Zingiberaceae</taxon>
        <taxon>Zingiber</taxon>
    </lineage>
</organism>
<dbReference type="PROSITE" id="PS50297">
    <property type="entry name" value="ANK_REP_REGION"/>
    <property type="match status" value="4"/>
</dbReference>
<dbReference type="PROSITE" id="PS50089">
    <property type="entry name" value="ZF_RING_2"/>
    <property type="match status" value="1"/>
</dbReference>
<name>A0A8J5FNR1_ZINOF</name>
<dbReference type="OrthoDB" id="194358at2759"/>
<dbReference type="SMART" id="SM00248">
    <property type="entry name" value="ANK"/>
    <property type="match status" value="6"/>
</dbReference>
<dbReference type="AlphaFoldDB" id="A0A8J5FNR1"/>
<dbReference type="InterPro" id="IPR017907">
    <property type="entry name" value="Znf_RING_CS"/>
</dbReference>
<keyword evidence="4" id="KW-0808">Transferase</keyword>
<reference evidence="15 16" key="1">
    <citation type="submission" date="2020-08" db="EMBL/GenBank/DDBJ databases">
        <title>Plant Genome Project.</title>
        <authorList>
            <person name="Zhang R.-G."/>
        </authorList>
    </citation>
    <scope>NUCLEOTIDE SEQUENCE [LARGE SCALE GENOMIC DNA]</scope>
    <source>
        <tissue evidence="15">Rhizome</tissue>
    </source>
</reference>
<evidence type="ECO:0000313" key="15">
    <source>
        <dbReference type="EMBL" id="KAG6490823.1"/>
    </source>
</evidence>
<feature type="repeat" description="ANK" evidence="11">
    <location>
        <begin position="158"/>
        <end position="190"/>
    </location>
</feature>
<evidence type="ECO:0000256" key="1">
    <source>
        <dbReference type="ARBA" id="ARBA00000900"/>
    </source>
</evidence>
<dbReference type="InterPro" id="IPR001841">
    <property type="entry name" value="Znf_RING"/>
</dbReference>
<dbReference type="GO" id="GO:0008270">
    <property type="term" value="F:zinc ion binding"/>
    <property type="evidence" value="ECO:0007669"/>
    <property type="project" value="UniProtKB-KW"/>
</dbReference>
<keyword evidence="7 12" id="KW-0863">Zinc-finger</keyword>
<accession>A0A8J5FNR1</accession>
<gene>
    <name evidence="15" type="ORF">ZIOFF_052138</name>
</gene>
<dbReference type="InterPro" id="IPR050776">
    <property type="entry name" value="Ank_Repeat/CDKN_Inhibitor"/>
</dbReference>
<comment type="catalytic activity">
    <reaction evidence="1">
        <text>S-ubiquitinyl-[E2 ubiquitin-conjugating enzyme]-L-cysteine + [acceptor protein]-L-lysine = [E2 ubiquitin-conjugating enzyme]-L-cysteine + N(6)-ubiquitinyl-[acceptor protein]-L-lysine.</text>
        <dbReference type="EC" id="2.3.2.27"/>
    </reaction>
</comment>